<dbReference type="GO" id="GO:0003743">
    <property type="term" value="F:translation initiation factor activity"/>
    <property type="evidence" value="ECO:0007669"/>
    <property type="project" value="UniProtKB-KW"/>
</dbReference>
<dbReference type="GO" id="GO:0005850">
    <property type="term" value="C:eukaryotic translation initiation factor 2 complex"/>
    <property type="evidence" value="ECO:0007669"/>
    <property type="project" value="TreeGrafter"/>
</dbReference>
<dbReference type="PANTHER" id="PTHR42854:SF3">
    <property type="entry name" value="EUKARYOTIC TRANSLATION INITIATION FACTOR 2 SUBUNIT 3-RELATED"/>
    <property type="match status" value="1"/>
</dbReference>
<comment type="similarity">
    <text evidence="1">Belongs to the TRAFAC class translation factor GTPase superfamily. Classic translation factor GTPase family. EF-Tu/EF-1A subfamily.</text>
</comment>
<dbReference type="GO" id="GO:0001731">
    <property type="term" value="P:formation of translation preinitiation complex"/>
    <property type="evidence" value="ECO:0007669"/>
    <property type="project" value="TreeGrafter"/>
</dbReference>
<evidence type="ECO:0000256" key="1">
    <source>
        <dbReference type="ARBA" id="ARBA00007249"/>
    </source>
</evidence>
<protein>
    <recommendedName>
        <fullName evidence="2">protein-synthesizing GTPase</fullName>
        <ecNumber evidence="2">3.6.5.3</ecNumber>
    </recommendedName>
</protein>
<dbReference type="InterPro" id="IPR009001">
    <property type="entry name" value="Transl_elong_EF1A/Init_IF2_C"/>
</dbReference>
<dbReference type="EMBL" id="CP009378">
    <property type="protein sequence ID" value="AIN96024.1"/>
    <property type="molecule type" value="Genomic_DNA"/>
</dbReference>
<evidence type="ECO:0000256" key="8">
    <source>
        <dbReference type="ARBA" id="ARBA00048107"/>
    </source>
</evidence>
<dbReference type="InterPro" id="IPR000795">
    <property type="entry name" value="T_Tr_GTP-bd_dom"/>
</dbReference>
<dbReference type="CDD" id="cd01888">
    <property type="entry name" value="eIF2_gamma"/>
    <property type="match status" value="1"/>
</dbReference>
<evidence type="ECO:0000256" key="2">
    <source>
        <dbReference type="ARBA" id="ARBA00011986"/>
    </source>
</evidence>
<dbReference type="Pfam" id="PF09173">
    <property type="entry name" value="eIF2_C"/>
    <property type="match status" value="1"/>
</dbReference>
<dbReference type="GO" id="GO:0005829">
    <property type="term" value="C:cytosol"/>
    <property type="evidence" value="ECO:0007669"/>
    <property type="project" value="TreeGrafter"/>
</dbReference>
<dbReference type="GO" id="GO:0005525">
    <property type="term" value="F:GTP binding"/>
    <property type="evidence" value="ECO:0007669"/>
    <property type="project" value="UniProtKB-KW"/>
</dbReference>
<dbReference type="GO" id="GO:0000049">
    <property type="term" value="F:tRNA binding"/>
    <property type="evidence" value="ECO:0007669"/>
    <property type="project" value="TreeGrafter"/>
</dbReference>
<dbReference type="VEuPathDB" id="TriTrypDB:LPAL13_090016400"/>
<dbReference type="OrthoDB" id="1045173at2759"/>
<evidence type="ECO:0000313" key="11">
    <source>
        <dbReference type="EMBL" id="AIN96024.1"/>
    </source>
</evidence>
<dbReference type="eggNOG" id="KOG0466">
    <property type="taxonomic scope" value="Eukaryota"/>
</dbReference>
<evidence type="ECO:0000256" key="3">
    <source>
        <dbReference type="ARBA" id="ARBA00022540"/>
    </source>
</evidence>
<dbReference type="RefSeq" id="XP_010704346.1">
    <property type="nucleotide sequence ID" value="XM_010706044.1"/>
</dbReference>
<sequence length="602" mass="64766">MAEEDIADFTLDDENVIDTDQGLAKQDLSKINLDELNVDTFEVMSRQATINVGTIGHVAHGKSTVVKALSGVKTQKFHREAVMNITIHLGYANAKVYQCETCPRPTCYQAYPSSQPDSTPCPNCEKTMTLKRHFSFVDCPGHDVLMATMLNGAAIMDAALLLIAANESFPQPQTLEHLAAAEMIGVSSLIVLQNKIDLVSKAHAAAQYNVIHHYLTTKTAYAKAPVVPICAEKQINVSFLLDYLVHIPLPRRQLRHTQYLNVLRSFDVSLPGPAGHNAMALQGGVVGGTVAAGVLCVGDEIEIIPGLLVLRRRDGVLPRRSDVLSGQEAAYVASPPPGELYAVPLRTTVVRLQAEKNELQFAVPGGLIAIGTTLDPSLTRQNKLRGQVVRVVRRGPVWRSGHMGHSPRSCDSPPAVAGAGASSASATLATTITSNATATPLSSASPCPLPAPAASMRECRPGIQVYQEVLIQFFLLREILGLAAQRPSNATPHRGDGAGANGSPGSYRVHPDRVTSVHRRVAPLREDESIILSVGTLTTAATVLRTSRHAGRAICRLENPLSADPPQQRIVLARYVDRKVRVIGWGTIRKGVPVKLLPEESE</sequence>
<dbReference type="FunFam" id="3.40.50.300:FF:000065">
    <property type="entry name" value="Eukaryotic translation initiation factor 2 subunit gamma"/>
    <property type="match status" value="1"/>
</dbReference>
<keyword evidence="12" id="KW-1185">Reference proteome</keyword>
<evidence type="ECO:0000256" key="9">
    <source>
        <dbReference type="SAM" id="MobiDB-lite"/>
    </source>
</evidence>
<reference evidence="11 12" key="1">
    <citation type="journal article" date="2015" name="Sci. Rep.">
        <title>The genome of Leishmania panamensis: insights into genomics of the L. (Viannia) subgenus.</title>
        <authorList>
            <person name="Llanes A."/>
            <person name="Restrepo C.M."/>
            <person name="Vecchio G.D."/>
            <person name="Anguizola F.J."/>
            <person name="Lleonart R."/>
        </authorList>
    </citation>
    <scope>NUCLEOTIDE SEQUENCE [LARGE SCALE GENOMIC DNA]</scope>
    <source>
        <strain evidence="11 12">MHOM/PA/94/PSC-1</strain>
    </source>
</reference>
<evidence type="ECO:0000313" key="12">
    <source>
        <dbReference type="Proteomes" id="UP000063063"/>
    </source>
</evidence>
<dbReference type="Proteomes" id="UP000063063">
    <property type="component" value="Chromosome 9"/>
</dbReference>
<dbReference type="GO" id="GO:0003924">
    <property type="term" value="F:GTPase activity"/>
    <property type="evidence" value="ECO:0007669"/>
    <property type="project" value="InterPro"/>
</dbReference>
<feature type="domain" description="Tr-type G" evidence="10">
    <location>
        <begin position="47"/>
        <end position="251"/>
    </location>
</feature>
<dbReference type="PROSITE" id="PS51722">
    <property type="entry name" value="G_TR_2"/>
    <property type="match status" value="1"/>
</dbReference>
<keyword evidence="4" id="KW-0547">Nucleotide-binding</keyword>
<evidence type="ECO:0000259" key="10">
    <source>
        <dbReference type="PROSITE" id="PS51722"/>
    </source>
</evidence>
<dbReference type="VEuPathDB" id="TriTrypDB:LPMP_091090"/>
<dbReference type="InterPro" id="IPR009000">
    <property type="entry name" value="Transl_B-barrel_sf"/>
</dbReference>
<evidence type="ECO:0000256" key="7">
    <source>
        <dbReference type="ARBA" id="ARBA00023134"/>
    </source>
</evidence>
<accession>A0A088RLF8</accession>
<feature type="region of interest" description="Disordered" evidence="9">
    <location>
        <begin position="400"/>
        <end position="420"/>
    </location>
</feature>
<proteinExistence type="inferred from homology"/>
<dbReference type="AlphaFoldDB" id="A0A088RLF8"/>
<dbReference type="Gene3D" id="2.40.30.10">
    <property type="entry name" value="Translation factors"/>
    <property type="match status" value="2"/>
</dbReference>
<dbReference type="InterPro" id="IPR027417">
    <property type="entry name" value="P-loop_NTPase"/>
</dbReference>
<dbReference type="InterPro" id="IPR044128">
    <property type="entry name" value="eIF2g_GTP-bd"/>
</dbReference>
<feature type="region of interest" description="Disordered" evidence="9">
    <location>
        <begin position="487"/>
        <end position="510"/>
    </location>
</feature>
<keyword evidence="5" id="KW-0378">Hydrolase</keyword>
<evidence type="ECO:0000256" key="5">
    <source>
        <dbReference type="ARBA" id="ARBA00022801"/>
    </source>
</evidence>
<keyword evidence="7" id="KW-0342">GTP-binding</keyword>
<dbReference type="EC" id="3.6.5.3" evidence="2"/>
<evidence type="ECO:0000256" key="6">
    <source>
        <dbReference type="ARBA" id="ARBA00022917"/>
    </source>
</evidence>
<comment type="catalytic activity">
    <reaction evidence="8">
        <text>GTP + H2O = GDP + phosphate + H(+)</text>
        <dbReference type="Rhea" id="RHEA:19669"/>
        <dbReference type="ChEBI" id="CHEBI:15377"/>
        <dbReference type="ChEBI" id="CHEBI:15378"/>
        <dbReference type="ChEBI" id="CHEBI:37565"/>
        <dbReference type="ChEBI" id="CHEBI:43474"/>
        <dbReference type="ChEBI" id="CHEBI:58189"/>
        <dbReference type="EC" id="3.6.5.3"/>
    </reaction>
</comment>
<organism evidence="11 12">
    <name type="scientific">Leishmania panamensis</name>
    <dbReference type="NCBI Taxonomy" id="5679"/>
    <lineage>
        <taxon>Eukaryota</taxon>
        <taxon>Discoba</taxon>
        <taxon>Euglenozoa</taxon>
        <taxon>Kinetoplastea</taxon>
        <taxon>Metakinetoplastina</taxon>
        <taxon>Trypanosomatida</taxon>
        <taxon>Trypanosomatidae</taxon>
        <taxon>Leishmaniinae</taxon>
        <taxon>Leishmania</taxon>
        <taxon>Leishmania guyanensis species complex</taxon>
    </lineage>
</organism>
<keyword evidence="6" id="KW-0648">Protein biosynthesis</keyword>
<dbReference type="PRINTS" id="PR00315">
    <property type="entry name" value="ELONGATNFCT"/>
</dbReference>
<dbReference type="GeneID" id="22572679"/>
<name>A0A088RLF8_LEIPA</name>
<dbReference type="Gene3D" id="3.40.50.300">
    <property type="entry name" value="P-loop containing nucleotide triphosphate hydrolases"/>
    <property type="match status" value="1"/>
</dbReference>
<dbReference type="SUPFAM" id="SSF52540">
    <property type="entry name" value="P-loop containing nucleoside triphosphate hydrolases"/>
    <property type="match status" value="1"/>
</dbReference>
<dbReference type="InterPro" id="IPR050543">
    <property type="entry name" value="eIF2G"/>
</dbReference>
<dbReference type="Pfam" id="PF00009">
    <property type="entry name" value="GTP_EFTU"/>
    <property type="match status" value="1"/>
</dbReference>
<evidence type="ECO:0000256" key="4">
    <source>
        <dbReference type="ARBA" id="ARBA00022741"/>
    </source>
</evidence>
<dbReference type="KEGG" id="lpan:LPMP_091090"/>
<dbReference type="SUPFAM" id="SSF50465">
    <property type="entry name" value="EF-Tu/eEF-1alpha/eIF2-gamma C-terminal domain"/>
    <property type="match status" value="1"/>
</dbReference>
<gene>
    <name evidence="11" type="ORF">LPMP_091090</name>
</gene>
<dbReference type="SUPFAM" id="SSF50447">
    <property type="entry name" value="Translation proteins"/>
    <property type="match status" value="1"/>
</dbReference>
<keyword evidence="3 11" id="KW-0396">Initiation factor</keyword>
<dbReference type="InterPro" id="IPR015256">
    <property type="entry name" value="eIF2g_C"/>
</dbReference>
<dbReference type="PANTHER" id="PTHR42854">
    <property type="entry name" value="EUKARYOTIC TRANSLATION INITIATION FACTOR 2 SUBUNIT 3 FAMILY MEMBER"/>
    <property type="match status" value="1"/>
</dbReference>